<dbReference type="InterPro" id="IPR012337">
    <property type="entry name" value="RNaseH-like_sf"/>
</dbReference>
<keyword evidence="4" id="KW-1185">Reference proteome</keyword>
<protein>
    <recommendedName>
        <fullName evidence="2">RNase H type-1 domain-containing protein</fullName>
    </recommendedName>
</protein>
<feature type="compositionally biased region" description="Basic residues" evidence="1">
    <location>
        <begin position="132"/>
        <end position="146"/>
    </location>
</feature>
<dbReference type="SUPFAM" id="SSF53098">
    <property type="entry name" value="Ribonuclease H-like"/>
    <property type="match status" value="1"/>
</dbReference>
<dbReference type="AlphaFoldDB" id="A0A5J5AMK7"/>
<dbReference type="InterPro" id="IPR036397">
    <property type="entry name" value="RNaseH_sf"/>
</dbReference>
<feature type="domain" description="RNase H type-1" evidence="2">
    <location>
        <begin position="58"/>
        <end position="114"/>
    </location>
</feature>
<feature type="region of interest" description="Disordered" evidence="1">
    <location>
        <begin position="117"/>
        <end position="146"/>
    </location>
</feature>
<dbReference type="Pfam" id="PF13456">
    <property type="entry name" value="RVT_3"/>
    <property type="match status" value="1"/>
</dbReference>
<accession>A0A5J5AMK7</accession>
<dbReference type="InterPro" id="IPR044730">
    <property type="entry name" value="RNase_H-like_dom_plant"/>
</dbReference>
<dbReference type="Proteomes" id="UP000325577">
    <property type="component" value="Linkage Group LG19"/>
</dbReference>
<organism evidence="3 4">
    <name type="scientific">Nyssa sinensis</name>
    <dbReference type="NCBI Taxonomy" id="561372"/>
    <lineage>
        <taxon>Eukaryota</taxon>
        <taxon>Viridiplantae</taxon>
        <taxon>Streptophyta</taxon>
        <taxon>Embryophyta</taxon>
        <taxon>Tracheophyta</taxon>
        <taxon>Spermatophyta</taxon>
        <taxon>Magnoliopsida</taxon>
        <taxon>eudicotyledons</taxon>
        <taxon>Gunneridae</taxon>
        <taxon>Pentapetalae</taxon>
        <taxon>asterids</taxon>
        <taxon>Cornales</taxon>
        <taxon>Nyssaceae</taxon>
        <taxon>Nyssa</taxon>
    </lineage>
</organism>
<evidence type="ECO:0000256" key="1">
    <source>
        <dbReference type="SAM" id="MobiDB-lite"/>
    </source>
</evidence>
<reference evidence="3 4" key="1">
    <citation type="submission" date="2019-09" db="EMBL/GenBank/DDBJ databases">
        <title>A chromosome-level genome assembly of the Chinese tupelo Nyssa sinensis.</title>
        <authorList>
            <person name="Yang X."/>
            <person name="Kang M."/>
            <person name="Yang Y."/>
            <person name="Xiong H."/>
            <person name="Wang M."/>
            <person name="Zhang Z."/>
            <person name="Wang Z."/>
            <person name="Wu H."/>
            <person name="Ma T."/>
            <person name="Liu J."/>
            <person name="Xi Z."/>
        </authorList>
    </citation>
    <scope>NUCLEOTIDE SEQUENCE [LARGE SCALE GENOMIC DNA]</scope>
    <source>
        <strain evidence="3">J267</strain>
        <tissue evidence="3">Leaf</tissue>
    </source>
</reference>
<dbReference type="OrthoDB" id="990022at2759"/>
<dbReference type="GO" id="GO:0004523">
    <property type="term" value="F:RNA-DNA hybrid ribonuclease activity"/>
    <property type="evidence" value="ECO:0007669"/>
    <property type="project" value="InterPro"/>
</dbReference>
<dbReference type="Gene3D" id="3.30.420.10">
    <property type="entry name" value="Ribonuclease H-like superfamily/Ribonuclease H"/>
    <property type="match status" value="1"/>
</dbReference>
<dbReference type="InterPro" id="IPR002156">
    <property type="entry name" value="RNaseH_domain"/>
</dbReference>
<dbReference type="InterPro" id="IPR053151">
    <property type="entry name" value="RNase_H-like"/>
</dbReference>
<dbReference type="PANTHER" id="PTHR47723">
    <property type="entry name" value="OS05G0353850 PROTEIN"/>
    <property type="match status" value="1"/>
</dbReference>
<dbReference type="GO" id="GO:0003676">
    <property type="term" value="F:nucleic acid binding"/>
    <property type="evidence" value="ECO:0007669"/>
    <property type="project" value="InterPro"/>
</dbReference>
<name>A0A5J5AMK7_9ASTE</name>
<evidence type="ECO:0000313" key="3">
    <source>
        <dbReference type="EMBL" id="KAA8532345.1"/>
    </source>
</evidence>
<dbReference type="PANTHER" id="PTHR47723:SF19">
    <property type="entry name" value="POLYNUCLEOTIDYL TRANSFERASE, RIBONUCLEASE H-LIKE SUPERFAMILY PROTEIN"/>
    <property type="match status" value="1"/>
</dbReference>
<evidence type="ECO:0000313" key="4">
    <source>
        <dbReference type="Proteomes" id="UP000325577"/>
    </source>
</evidence>
<dbReference type="EMBL" id="CM018042">
    <property type="protein sequence ID" value="KAA8532345.1"/>
    <property type="molecule type" value="Genomic_DNA"/>
</dbReference>
<proteinExistence type="predicted"/>
<sequence>MLLHGDKVRDPGSIGKMAKNYLQEFHEAPLRVSFSVPGVVAVGAAKSTAPEERLFKINVDGSWSPDSGSGGLGGIIRDWKGEVIRGFAMQENPCCSALHTEILAVLRGLDTALGNRKLRYGPRHTSSLEEKKKKKKKKKKSSQNRQ</sequence>
<evidence type="ECO:0000259" key="2">
    <source>
        <dbReference type="Pfam" id="PF13456"/>
    </source>
</evidence>
<gene>
    <name evidence="3" type="ORF">F0562_032400</name>
</gene>
<dbReference type="CDD" id="cd06222">
    <property type="entry name" value="RNase_H_like"/>
    <property type="match status" value="1"/>
</dbReference>